<gene>
    <name evidence="10" type="primary">aac(6')</name>
    <name evidence="10" type="ORF">ABC228_17320</name>
</gene>
<dbReference type="InterPro" id="IPR016181">
    <property type="entry name" value="Acyl_CoA_acyltransferase"/>
</dbReference>
<dbReference type="EC" id="2.3.1.82" evidence="2"/>
<evidence type="ECO:0000256" key="3">
    <source>
        <dbReference type="ARBA" id="ARBA00017677"/>
    </source>
</evidence>
<dbReference type="Gene3D" id="3.40.630.30">
    <property type="match status" value="1"/>
</dbReference>
<evidence type="ECO:0000256" key="1">
    <source>
        <dbReference type="ARBA" id="ARBA00011738"/>
    </source>
</evidence>
<dbReference type="CDD" id="cd04301">
    <property type="entry name" value="NAT_SF"/>
    <property type="match status" value="1"/>
</dbReference>
<evidence type="ECO:0000256" key="4">
    <source>
        <dbReference type="ARBA" id="ARBA00022679"/>
    </source>
</evidence>
<evidence type="ECO:0000256" key="7">
    <source>
        <dbReference type="ARBA" id="ARBA00029660"/>
    </source>
</evidence>
<keyword evidence="6 10" id="KW-0012">Acyltransferase</keyword>
<evidence type="ECO:0000259" key="9">
    <source>
        <dbReference type="PROSITE" id="PS51186"/>
    </source>
</evidence>
<evidence type="ECO:0000313" key="10">
    <source>
        <dbReference type="EMBL" id="MEN2768936.1"/>
    </source>
</evidence>
<dbReference type="PANTHER" id="PTHR43072">
    <property type="entry name" value="N-ACETYLTRANSFERASE"/>
    <property type="match status" value="1"/>
</dbReference>
<keyword evidence="4 10" id="KW-0808">Transferase</keyword>
<evidence type="ECO:0000313" key="11">
    <source>
        <dbReference type="Proteomes" id="UP001444625"/>
    </source>
</evidence>
<keyword evidence="5" id="KW-0046">Antibiotic resistance</keyword>
<dbReference type="PROSITE" id="PS51186">
    <property type="entry name" value="GNAT"/>
    <property type="match status" value="1"/>
</dbReference>
<dbReference type="PIRSF" id="PIRSF000452">
    <property type="entry name" value="6-N-acetyltransf"/>
    <property type="match status" value="1"/>
</dbReference>
<feature type="domain" description="N-acetyltransferase" evidence="9">
    <location>
        <begin position="3"/>
        <end position="148"/>
    </location>
</feature>
<dbReference type="InterPro" id="IPR024170">
    <property type="entry name" value="Aminoglycoside_N6-AcTrfrase"/>
</dbReference>
<dbReference type="SUPFAM" id="SSF55729">
    <property type="entry name" value="Acyl-CoA N-acyltransferases (Nat)"/>
    <property type="match status" value="1"/>
</dbReference>
<dbReference type="Pfam" id="PF00583">
    <property type="entry name" value="Acetyltransf_1"/>
    <property type="match status" value="1"/>
</dbReference>
<protein>
    <recommendedName>
        <fullName evidence="3">Aminoglycoside N(6')-acetyltransferase type 1</fullName>
        <ecNumber evidence="2">2.3.1.82</ecNumber>
    </recommendedName>
    <alternativeName>
        <fullName evidence="7">Aminoglycoside resistance protein</fullName>
    </alternativeName>
</protein>
<comment type="catalytic activity">
    <reaction evidence="8">
        <text>kanamycin B + acetyl-CoA = N(6')-acetylkanamycin B + CoA + H(+)</text>
        <dbReference type="Rhea" id="RHEA:16449"/>
        <dbReference type="ChEBI" id="CHEBI:15378"/>
        <dbReference type="ChEBI" id="CHEBI:57287"/>
        <dbReference type="ChEBI" id="CHEBI:57288"/>
        <dbReference type="ChEBI" id="CHEBI:58390"/>
        <dbReference type="ChEBI" id="CHEBI:58549"/>
        <dbReference type="EC" id="2.3.1.82"/>
    </reaction>
</comment>
<dbReference type="RefSeq" id="WP_345826431.1">
    <property type="nucleotide sequence ID" value="NZ_JBDIML010000008.1"/>
</dbReference>
<dbReference type="NCBIfam" id="NF043067">
    <property type="entry name" value="AAC_6p_group_E"/>
    <property type="match status" value="1"/>
</dbReference>
<evidence type="ECO:0000256" key="5">
    <source>
        <dbReference type="ARBA" id="ARBA00023251"/>
    </source>
</evidence>
<comment type="subunit">
    <text evidence="1">Homodimer.</text>
</comment>
<keyword evidence="11" id="KW-1185">Reference proteome</keyword>
<dbReference type="Proteomes" id="UP001444625">
    <property type="component" value="Unassembled WGS sequence"/>
</dbReference>
<evidence type="ECO:0000256" key="2">
    <source>
        <dbReference type="ARBA" id="ARBA00012888"/>
    </source>
</evidence>
<name>A0ABU9XKV5_9BACI</name>
<dbReference type="GO" id="GO:0047663">
    <property type="term" value="F:aminoglycoside 6'-N-acetyltransferase activity"/>
    <property type="evidence" value="ECO:0007669"/>
    <property type="project" value="UniProtKB-EC"/>
</dbReference>
<evidence type="ECO:0000256" key="8">
    <source>
        <dbReference type="ARBA" id="ARBA00048923"/>
    </source>
</evidence>
<evidence type="ECO:0000256" key="6">
    <source>
        <dbReference type="ARBA" id="ARBA00023315"/>
    </source>
</evidence>
<comment type="caution">
    <text evidence="10">The sequence shown here is derived from an EMBL/GenBank/DDBJ whole genome shotgun (WGS) entry which is preliminary data.</text>
</comment>
<proteinExistence type="predicted"/>
<sequence>MDHMIMEAGKEQVDSLTKLGMELWPGNEYSELKNDFLDNIESDNNKLFLYLDRGVPVAFLHVSIRVDYVEGSDSSPTGYLEGIYVQPTHRRKGISTLLFNEGKAWLKRKGCTQVGSDMEIDNQDSYPFHMSLGFKEAGRLITFIRDLD</sequence>
<organism evidence="10 11">
    <name type="scientific">Ornithinibacillus xuwenensis</name>
    <dbReference type="NCBI Taxonomy" id="3144668"/>
    <lineage>
        <taxon>Bacteria</taxon>
        <taxon>Bacillati</taxon>
        <taxon>Bacillota</taxon>
        <taxon>Bacilli</taxon>
        <taxon>Bacillales</taxon>
        <taxon>Bacillaceae</taxon>
        <taxon>Ornithinibacillus</taxon>
    </lineage>
</organism>
<reference evidence="10 11" key="1">
    <citation type="submission" date="2024-05" db="EMBL/GenBank/DDBJ databases">
        <authorList>
            <person name="Haq I."/>
            <person name="Ullah Z."/>
            <person name="Ahmad R."/>
            <person name="Li M."/>
            <person name="Tong Y."/>
        </authorList>
    </citation>
    <scope>NUCLEOTIDE SEQUENCE [LARGE SCALE GENOMIC DNA]</scope>
    <source>
        <strain evidence="10 11">16A2E</strain>
    </source>
</reference>
<dbReference type="EMBL" id="JBDIML010000008">
    <property type="protein sequence ID" value="MEN2768936.1"/>
    <property type="molecule type" value="Genomic_DNA"/>
</dbReference>
<dbReference type="InterPro" id="IPR000182">
    <property type="entry name" value="GNAT_dom"/>
</dbReference>
<accession>A0ABU9XKV5</accession>